<gene>
    <name evidence="2" type="ORF">MVEN_00090700</name>
</gene>
<proteinExistence type="predicted"/>
<dbReference type="Proteomes" id="UP000620124">
    <property type="component" value="Unassembled WGS sequence"/>
</dbReference>
<evidence type="ECO:0000313" key="2">
    <source>
        <dbReference type="EMBL" id="KAF7372305.1"/>
    </source>
</evidence>
<reference evidence="2" key="1">
    <citation type="submission" date="2020-05" db="EMBL/GenBank/DDBJ databases">
        <title>Mycena genomes resolve the evolution of fungal bioluminescence.</title>
        <authorList>
            <person name="Tsai I.J."/>
        </authorList>
    </citation>
    <scope>NUCLEOTIDE SEQUENCE</scope>
    <source>
        <strain evidence="2">CCC161011</strain>
    </source>
</reference>
<sequence>MGTKGDGRKNGPITPHPKQKTDFVVNISDASDAGSEEETRVQGAVKASPRNVASREQTGTKMQAAQSALNLQAAKMPKSDKEGVLSQHTDCVVDMNSDSESNKIPQQPPMSARPLTSHFLFCIPTLFQQQLQHPNPPHVGLITCFVAVV</sequence>
<name>A0A8H6ZAT4_9AGAR</name>
<dbReference type="AlphaFoldDB" id="A0A8H6ZAT4"/>
<evidence type="ECO:0000256" key="1">
    <source>
        <dbReference type="SAM" id="MobiDB-lite"/>
    </source>
</evidence>
<accession>A0A8H6ZAT4</accession>
<protein>
    <submittedName>
        <fullName evidence="2">Uncharacterized protein</fullName>
    </submittedName>
</protein>
<comment type="caution">
    <text evidence="2">The sequence shown here is derived from an EMBL/GenBank/DDBJ whole genome shotgun (WGS) entry which is preliminary data.</text>
</comment>
<evidence type="ECO:0000313" key="3">
    <source>
        <dbReference type="Proteomes" id="UP000620124"/>
    </source>
</evidence>
<dbReference type="EMBL" id="JACAZI010000001">
    <property type="protein sequence ID" value="KAF7372305.1"/>
    <property type="molecule type" value="Genomic_DNA"/>
</dbReference>
<organism evidence="2 3">
    <name type="scientific">Mycena venus</name>
    <dbReference type="NCBI Taxonomy" id="2733690"/>
    <lineage>
        <taxon>Eukaryota</taxon>
        <taxon>Fungi</taxon>
        <taxon>Dikarya</taxon>
        <taxon>Basidiomycota</taxon>
        <taxon>Agaricomycotina</taxon>
        <taxon>Agaricomycetes</taxon>
        <taxon>Agaricomycetidae</taxon>
        <taxon>Agaricales</taxon>
        <taxon>Marasmiineae</taxon>
        <taxon>Mycenaceae</taxon>
        <taxon>Mycena</taxon>
    </lineage>
</organism>
<feature type="region of interest" description="Disordered" evidence="1">
    <location>
        <begin position="1"/>
        <end position="63"/>
    </location>
</feature>
<keyword evidence="3" id="KW-1185">Reference proteome</keyword>